<reference evidence="1" key="1">
    <citation type="submission" date="2020-08" db="EMBL/GenBank/DDBJ databases">
        <title>Genome public.</title>
        <authorList>
            <person name="Liu C."/>
            <person name="Sun Q."/>
        </authorList>
    </citation>
    <scope>NUCLEOTIDE SEQUENCE</scope>
    <source>
        <strain evidence="1">NSJ-53</strain>
    </source>
</reference>
<proteinExistence type="predicted"/>
<evidence type="ECO:0000313" key="1">
    <source>
        <dbReference type="EMBL" id="MBC8532101.1"/>
    </source>
</evidence>
<keyword evidence="2" id="KW-1185">Reference proteome</keyword>
<protein>
    <submittedName>
        <fullName evidence="1">DUF951 domain-containing protein</fullName>
    </submittedName>
</protein>
<dbReference type="EMBL" id="JACRSR010000004">
    <property type="protein sequence ID" value="MBC8532101.1"/>
    <property type="molecule type" value="Genomic_DNA"/>
</dbReference>
<evidence type="ECO:0000313" key="2">
    <source>
        <dbReference type="Proteomes" id="UP000623172"/>
    </source>
</evidence>
<dbReference type="PANTHER" id="PTHR38455:SF1">
    <property type="entry name" value="DUF951 DOMAIN-CONTAINING PROTEIN"/>
    <property type="match status" value="1"/>
</dbReference>
<comment type="caution">
    <text evidence="1">The sequence shown here is derived from an EMBL/GenBank/DDBJ whole genome shotgun (WGS) entry which is preliminary data.</text>
</comment>
<dbReference type="InterPro" id="IPR009296">
    <property type="entry name" value="DUF951"/>
</dbReference>
<dbReference type="PANTHER" id="PTHR38455">
    <property type="entry name" value="HYPOTHETICAL CYTOSOLIC PROTEIN"/>
    <property type="match status" value="1"/>
</dbReference>
<dbReference type="Proteomes" id="UP000623172">
    <property type="component" value="Unassembled WGS sequence"/>
</dbReference>
<sequence>MTSMDIELGDVVRTKKPHPCGGDLWTVIRVGADIKIKCNTCGRIVMLERPAYAKRVKRLVERAGEPV</sequence>
<name>A0A926HRA4_9FIRM</name>
<dbReference type="PIRSF" id="PIRSF037263">
    <property type="entry name" value="DUF951_bac"/>
    <property type="match status" value="1"/>
</dbReference>
<gene>
    <name evidence="1" type="ORF">H8696_09600</name>
</gene>
<dbReference type="Pfam" id="PF06107">
    <property type="entry name" value="DUF951"/>
    <property type="match status" value="1"/>
</dbReference>
<dbReference type="AlphaFoldDB" id="A0A926HRA4"/>
<accession>A0A926HRA4</accession>
<organism evidence="1 2">
    <name type="scientific">Gehongia tenuis</name>
    <dbReference type="NCBI Taxonomy" id="2763655"/>
    <lineage>
        <taxon>Bacteria</taxon>
        <taxon>Bacillati</taxon>
        <taxon>Bacillota</taxon>
        <taxon>Clostridia</taxon>
        <taxon>Christensenellales</taxon>
        <taxon>Christensenellaceae</taxon>
        <taxon>Gehongia</taxon>
    </lineage>
</organism>